<dbReference type="InterPro" id="IPR008557">
    <property type="entry name" value="PhoX"/>
</dbReference>
<organism evidence="2 3">
    <name type="scientific">Nakamurella multipartita (strain ATCC 700099 / DSM 44233 / CIP 104796 / JCM 9543 / NBRC 105858 / Y-104)</name>
    <name type="common">Microsphaera multipartita</name>
    <dbReference type="NCBI Taxonomy" id="479431"/>
    <lineage>
        <taxon>Bacteria</taxon>
        <taxon>Bacillati</taxon>
        <taxon>Actinomycetota</taxon>
        <taxon>Actinomycetes</taxon>
        <taxon>Nakamurellales</taxon>
        <taxon>Nakamurellaceae</taxon>
        <taxon>Nakamurella</taxon>
    </lineage>
</organism>
<dbReference type="RefSeq" id="WP_015749233.1">
    <property type="nucleotide sequence ID" value="NC_013235.1"/>
</dbReference>
<proteinExistence type="predicted"/>
<feature type="region of interest" description="Disordered" evidence="1">
    <location>
        <begin position="1"/>
        <end position="23"/>
    </location>
</feature>
<gene>
    <name evidence="2" type="ordered locus">Namu_4119</name>
</gene>
<dbReference type="InterPro" id="IPR006311">
    <property type="entry name" value="TAT_signal"/>
</dbReference>
<dbReference type="STRING" id="479431.Namu_4119"/>
<dbReference type="Pfam" id="PF05787">
    <property type="entry name" value="PhoX"/>
    <property type="match status" value="1"/>
</dbReference>
<dbReference type="Proteomes" id="UP000002218">
    <property type="component" value="Chromosome"/>
</dbReference>
<dbReference type="AlphaFoldDB" id="C8XIE3"/>
<protein>
    <recommendedName>
        <fullName evidence="4">Phosphatase</fullName>
    </recommendedName>
</protein>
<evidence type="ECO:0008006" key="4">
    <source>
        <dbReference type="Google" id="ProtNLM"/>
    </source>
</evidence>
<dbReference type="InParanoid" id="C8XIE3"/>
<feature type="compositionally biased region" description="Basic and acidic residues" evidence="1">
    <location>
        <begin position="1"/>
        <end position="11"/>
    </location>
</feature>
<dbReference type="OrthoDB" id="9801383at2"/>
<reference evidence="2 3" key="2">
    <citation type="journal article" date="2010" name="Stand. Genomic Sci.">
        <title>Complete genome sequence of Nakamurella multipartita type strain (Y-104).</title>
        <authorList>
            <person name="Tice H."/>
            <person name="Mayilraj S."/>
            <person name="Sims D."/>
            <person name="Lapidus A."/>
            <person name="Nolan M."/>
            <person name="Lucas S."/>
            <person name="Glavina Del Rio T."/>
            <person name="Copeland A."/>
            <person name="Cheng J.F."/>
            <person name="Meincke L."/>
            <person name="Bruce D."/>
            <person name="Goodwin L."/>
            <person name="Pitluck S."/>
            <person name="Ivanova N."/>
            <person name="Mavromatis K."/>
            <person name="Ovchinnikova G."/>
            <person name="Pati A."/>
            <person name="Chen A."/>
            <person name="Palaniappan K."/>
            <person name="Land M."/>
            <person name="Hauser L."/>
            <person name="Chang Y.J."/>
            <person name="Jeffries C.D."/>
            <person name="Detter J.C."/>
            <person name="Brettin T."/>
            <person name="Rohde M."/>
            <person name="Goker M."/>
            <person name="Bristow J."/>
            <person name="Eisen J.A."/>
            <person name="Markowitz V."/>
            <person name="Hugenholtz P."/>
            <person name="Kyrpides N.C."/>
            <person name="Klenk H.P."/>
            <person name="Chen F."/>
        </authorList>
    </citation>
    <scope>NUCLEOTIDE SEQUENCE [LARGE SCALE GENOMIC DNA]</scope>
    <source>
        <strain evidence="3">ATCC 700099 / DSM 44233 / CIP 104796 / JCM 9543 / NBRC 105858 / Y-104</strain>
    </source>
</reference>
<accession>C8XIE3</accession>
<dbReference type="EMBL" id="CP001737">
    <property type="protein sequence ID" value="ACV80408.1"/>
    <property type="molecule type" value="Genomic_DNA"/>
</dbReference>
<dbReference type="PANTHER" id="PTHR35399:SF2">
    <property type="entry name" value="DUF839 DOMAIN-CONTAINING PROTEIN"/>
    <property type="match status" value="1"/>
</dbReference>
<evidence type="ECO:0000313" key="2">
    <source>
        <dbReference type="EMBL" id="ACV80408.1"/>
    </source>
</evidence>
<sequence>MLDEPTADRPATRRLPMAGLTRGKRSPVTCHLKCDDACARPAPNPSDGPTFREVASAVFSRRSLLRGAGAGALIMLGGALGAPAAAAALIGSSTAGPTGSGGGAVRGPGRLRFAGIAPVPADVDALTVPEGYRWATVVRWGDPLFDAAETFDAAAQTPQRQARQFGYNNDYLDLIPIPGRGDREALLVANHEYTNAPIMFPPAASAEERQNQRRVTKAAQGMAVVHVRRDAVGQPWRVVVGSRYNRRITADTPISLDGPIAGAPILRTKDDPSGTTVLGTFANCSGGTTPWGTVLSGEENFQGYFRTSGAFAADKRYGLADKATTYGWEEVDPRFDARGAGYETEPNRFGWIVELDPFSPDQPPVKHTAMGRFKHEGANVIVGRSGHVGAYMGDDERFDYVYKFVSTNRMKSGSGSAARHANKSLLSSGSLYVARFTGNSPADQIDGSGRLPADGAFDGTGEWLPIVVDGVSQVPGFNAEQALVYSRLAADQLGATRMDRPEDVQPSPVTGKVYVVCTNNIDRGKAGAKEGATEVNPRTPNRDGHIVEITEDGGDLRSRTFTWSVVLVCGDPAAAGTYFAGFPHELVAPISCPDNIAFDSRGDLWIATDGAPSTLGHNDGLFHMPLSGADRGYLRQFLAVPREAETCGPVIRDAEGTVLVAVQHPGEEGTFAAPHSYFPDYVAQDADPGPGQWRGPRPSVVQVWRDRA</sequence>
<dbReference type="HOGENOM" id="CLU_018570_0_0_11"/>
<keyword evidence="3" id="KW-1185">Reference proteome</keyword>
<reference evidence="3" key="1">
    <citation type="submission" date="2009-09" db="EMBL/GenBank/DDBJ databases">
        <title>The complete genome of Nakamurella multipartita DSM 44233.</title>
        <authorList>
            <consortium name="US DOE Joint Genome Institute (JGI-PGF)"/>
            <person name="Lucas S."/>
            <person name="Copeland A."/>
            <person name="Lapidus A."/>
            <person name="Glavina del Rio T."/>
            <person name="Dalin E."/>
            <person name="Tice H."/>
            <person name="Bruce D."/>
            <person name="Goodwin L."/>
            <person name="Pitluck S."/>
            <person name="Kyrpides N."/>
            <person name="Mavromatis K."/>
            <person name="Ivanova N."/>
            <person name="Ovchinnikova G."/>
            <person name="Sims D."/>
            <person name="Meincke L."/>
            <person name="Brettin T."/>
            <person name="Detter J.C."/>
            <person name="Han C."/>
            <person name="Larimer F."/>
            <person name="Land M."/>
            <person name="Hauser L."/>
            <person name="Markowitz V."/>
            <person name="Cheng J.-F."/>
            <person name="Hugenholtz P."/>
            <person name="Woyke T."/>
            <person name="Wu D."/>
            <person name="Klenk H.-P."/>
            <person name="Eisen J.A."/>
        </authorList>
    </citation>
    <scope>NUCLEOTIDE SEQUENCE [LARGE SCALE GENOMIC DNA]</scope>
    <source>
        <strain evidence="3">ATCC 700099 / DSM 44233 / CIP 104796 / JCM 9543 / NBRC 105858 / Y-104</strain>
    </source>
</reference>
<dbReference type="SUPFAM" id="SSF101898">
    <property type="entry name" value="NHL repeat"/>
    <property type="match status" value="1"/>
</dbReference>
<evidence type="ECO:0000256" key="1">
    <source>
        <dbReference type="SAM" id="MobiDB-lite"/>
    </source>
</evidence>
<dbReference type="PANTHER" id="PTHR35399">
    <property type="entry name" value="SLR8030 PROTEIN"/>
    <property type="match status" value="1"/>
</dbReference>
<dbReference type="eggNOG" id="COG3211">
    <property type="taxonomic scope" value="Bacteria"/>
</dbReference>
<dbReference type="KEGG" id="nml:Namu_4119"/>
<dbReference type="PROSITE" id="PS51318">
    <property type="entry name" value="TAT"/>
    <property type="match status" value="1"/>
</dbReference>
<evidence type="ECO:0000313" key="3">
    <source>
        <dbReference type="Proteomes" id="UP000002218"/>
    </source>
</evidence>
<name>C8XIE3_NAKMY</name>